<name>F9W4Z9_TRYCI</name>
<keyword evidence="1" id="KW-0862">Zinc</keyword>
<protein>
    <submittedName>
        <fullName evidence="4">WGS project CAEQ00000000 data, annotated contig 1257</fullName>
    </submittedName>
</protein>
<evidence type="ECO:0000259" key="3">
    <source>
        <dbReference type="PROSITE" id="PS50157"/>
    </source>
</evidence>
<dbReference type="PROSITE" id="PS50157">
    <property type="entry name" value="ZINC_FINGER_C2H2_2"/>
    <property type="match status" value="1"/>
</dbReference>
<keyword evidence="5" id="KW-1185">Reference proteome</keyword>
<proteinExistence type="predicted"/>
<organism evidence="4 5">
    <name type="scientific">Trypanosoma congolense (strain IL3000)</name>
    <dbReference type="NCBI Taxonomy" id="1068625"/>
    <lineage>
        <taxon>Eukaryota</taxon>
        <taxon>Discoba</taxon>
        <taxon>Euglenozoa</taxon>
        <taxon>Kinetoplastea</taxon>
        <taxon>Metakinetoplastina</taxon>
        <taxon>Trypanosomatida</taxon>
        <taxon>Trypanosomatidae</taxon>
        <taxon>Trypanosoma</taxon>
        <taxon>Nannomonas</taxon>
    </lineage>
</organism>
<gene>
    <name evidence="4" type="ORF">TCIL3000_0_31470</name>
</gene>
<dbReference type="VEuPathDB" id="TriTrypDB:TcIL3000_0_31470"/>
<dbReference type="PROSITE" id="PS00028">
    <property type="entry name" value="ZINC_FINGER_C2H2_1"/>
    <property type="match status" value="2"/>
</dbReference>
<evidence type="ECO:0000256" key="1">
    <source>
        <dbReference type="PROSITE-ProRule" id="PRU00042"/>
    </source>
</evidence>
<evidence type="ECO:0000313" key="5">
    <source>
        <dbReference type="Proteomes" id="UP000000702"/>
    </source>
</evidence>
<sequence>MSHYVLNRVRAKGRAVRSEAQAQDEGSRSTESAGDGDEDGGRPRKRSRMGRHTEGEEGRDYVCGRCGSAYKQWYSLVRHTPTSHDHATTVKRKMKDGTIAVTPLLQRSLQCPYCPMKCALKQYLTIHLQAKHGQRKKESEHNLLKAECEESAAHLLELPSLRGLRKKHGLETRKDGEVFFSAQLASFLKELFKLESPLSPPLDSPKLTPARAVKRHRSPTALDTAYPPSAATTLLEVSDARNLRKRPRAVDSLSTAACFKDFLDEARTGL</sequence>
<comment type="caution">
    <text evidence="4">The sequence shown here is derived from an EMBL/GenBank/DDBJ whole genome shotgun (WGS) entry which is preliminary data.</text>
</comment>
<accession>F9W4Z9</accession>
<dbReference type="OMA" id="TSHDHAT"/>
<dbReference type="GO" id="GO:0008270">
    <property type="term" value="F:zinc ion binding"/>
    <property type="evidence" value="ECO:0007669"/>
    <property type="project" value="UniProtKB-KW"/>
</dbReference>
<dbReference type="SMART" id="SM00355">
    <property type="entry name" value="ZnF_C2H2"/>
    <property type="match status" value="2"/>
</dbReference>
<evidence type="ECO:0000313" key="4">
    <source>
        <dbReference type="EMBL" id="CCD12246.1"/>
    </source>
</evidence>
<evidence type="ECO:0000256" key="2">
    <source>
        <dbReference type="SAM" id="MobiDB-lite"/>
    </source>
</evidence>
<keyword evidence="1" id="KW-0863">Zinc-finger</keyword>
<reference evidence="4 5" key="2">
    <citation type="journal article" date="2012" name="Proc. Natl. Acad. Sci. U.S.A.">
        <title>Antigenic diversity is generated by distinct evolutionary mechanisms in African trypanosome species.</title>
        <authorList>
            <person name="Jackson A.P."/>
            <person name="Berry A."/>
            <person name="Aslett M."/>
            <person name="Allison H.C."/>
            <person name="Burton P."/>
            <person name="Vavrova-Anderson J."/>
            <person name="Brown R."/>
            <person name="Browne H."/>
            <person name="Corton N."/>
            <person name="Hauser H."/>
            <person name="Gamble J."/>
            <person name="Gilderthorp R."/>
            <person name="Marcello L."/>
            <person name="McQuillan J."/>
            <person name="Otto T.D."/>
            <person name="Quail M.A."/>
            <person name="Sanders M.J."/>
            <person name="van Tonder A."/>
            <person name="Ginger M.L."/>
            <person name="Field M.C."/>
            <person name="Barry J.D."/>
            <person name="Hertz-Fowler C."/>
            <person name="Berriman M."/>
        </authorList>
    </citation>
    <scope>NUCLEOTIDE SEQUENCE [LARGE SCALE GENOMIC DNA]</scope>
    <source>
        <strain evidence="4 5">IL3000</strain>
    </source>
</reference>
<dbReference type="InterPro" id="IPR013087">
    <property type="entry name" value="Znf_C2H2_type"/>
</dbReference>
<feature type="domain" description="C2H2-type" evidence="3">
    <location>
        <begin position="61"/>
        <end position="89"/>
    </location>
</feature>
<keyword evidence="1" id="KW-0479">Metal-binding</keyword>
<reference evidence="5" key="1">
    <citation type="submission" date="2011-07" db="EMBL/GenBank/DDBJ databases">
        <title>Divergent evolution of antigenic variation in African trypanosomes.</title>
        <authorList>
            <person name="Jackson A.P."/>
            <person name="Berry A."/>
            <person name="Allison H.C."/>
            <person name="Burton P."/>
            <person name="Anderson J."/>
            <person name="Aslett M."/>
            <person name="Brown R."/>
            <person name="Corton N."/>
            <person name="Harris D."/>
            <person name="Hauser H."/>
            <person name="Gamble J."/>
            <person name="Gilderthorp R."/>
            <person name="McQuillan J."/>
            <person name="Quail M.A."/>
            <person name="Sanders M."/>
            <person name="Van Tonder A."/>
            <person name="Ginger M.L."/>
            <person name="Donelson J.E."/>
            <person name="Field M.C."/>
            <person name="Barry J.D."/>
            <person name="Berriman M."/>
            <person name="Hertz-Fowler C."/>
        </authorList>
    </citation>
    <scope>NUCLEOTIDE SEQUENCE [LARGE SCALE GENOMIC DNA]</scope>
    <source>
        <strain evidence="5">IL3000</strain>
    </source>
</reference>
<dbReference type="Gene3D" id="3.30.160.60">
    <property type="entry name" value="Classic Zinc Finger"/>
    <property type="match status" value="1"/>
</dbReference>
<feature type="region of interest" description="Disordered" evidence="2">
    <location>
        <begin position="1"/>
        <end position="58"/>
    </location>
</feature>
<feature type="region of interest" description="Disordered" evidence="2">
    <location>
        <begin position="203"/>
        <end position="225"/>
    </location>
</feature>
<dbReference type="Proteomes" id="UP000000702">
    <property type="component" value="Unassembled WGS sequence"/>
</dbReference>
<dbReference type="AlphaFoldDB" id="F9W4Z9"/>
<dbReference type="EMBL" id="CAEQ01000637">
    <property type="protein sequence ID" value="CCD12246.1"/>
    <property type="molecule type" value="Genomic_DNA"/>
</dbReference>